<dbReference type="PANTHER" id="PTHR43591:SF31">
    <property type="entry name" value="LAEA-LIKE, PUTATIVE (AFU_ORTHOLOGUE AFUA_8G01930)-RELATED"/>
    <property type="match status" value="1"/>
</dbReference>
<dbReference type="GO" id="GO:0008168">
    <property type="term" value="F:methyltransferase activity"/>
    <property type="evidence" value="ECO:0007669"/>
    <property type="project" value="UniProtKB-KW"/>
</dbReference>
<gene>
    <name evidence="3" type="ORF">GQ26_0190930</name>
    <name evidence="2" type="ORF">GQ26_0300090</name>
</gene>
<dbReference type="eggNOG" id="ENOG502QSKG">
    <property type="taxonomic scope" value="Eukaryota"/>
</dbReference>
<dbReference type="EMBL" id="JPOX01000019">
    <property type="protein sequence ID" value="KFX46352.1"/>
    <property type="molecule type" value="Genomic_DNA"/>
</dbReference>
<dbReference type="PANTHER" id="PTHR43591">
    <property type="entry name" value="METHYLTRANSFERASE"/>
    <property type="match status" value="1"/>
</dbReference>
<dbReference type="HOGENOM" id="CLU_010595_1_2_1"/>
<evidence type="ECO:0000313" key="3">
    <source>
        <dbReference type="EMBL" id="KFX46352.1"/>
    </source>
</evidence>
<sequence length="351" mass="40148">MNPDHSDSDSGSIFTVKTSTTAPTEWTSEDGAESRDGSDVMSVLSSLYGGDSTYSLSSSVLNYHFENGRRYHAYHEGKYIMPNDDQEQNKLMLMHLCYELVFDGRLHLSPITNHPQNVLDIGTGRGDWAIDFAEAYPSGHVIGTDLSPIQPLWVPPNCSFEIDDAEDEWLYSQEFDLIHTRTICGAIRDWPRFHRQAFDHVKPGGWFEMQENDAWFQRDDGSCPEWTQLFLEKLDEASILSGRRLNVARDQKQYMIDAGFVNVHDEIFRLPLSPWHNDPRMKEIGRIRGVAMNEGVEGYSLALYTRFLGWSPTEVRILLAKVRSEFNDMQNQMYIAVHVVYGQKPEALGII</sequence>
<dbReference type="CDD" id="cd02440">
    <property type="entry name" value="AdoMet_MTases"/>
    <property type="match status" value="1"/>
</dbReference>
<organism evidence="2">
    <name type="scientific">Talaromyces marneffei PM1</name>
    <dbReference type="NCBI Taxonomy" id="1077442"/>
    <lineage>
        <taxon>Eukaryota</taxon>
        <taxon>Fungi</taxon>
        <taxon>Dikarya</taxon>
        <taxon>Ascomycota</taxon>
        <taxon>Pezizomycotina</taxon>
        <taxon>Eurotiomycetes</taxon>
        <taxon>Eurotiomycetidae</taxon>
        <taxon>Eurotiales</taxon>
        <taxon>Trichocomaceae</taxon>
        <taxon>Talaromyces</taxon>
        <taxon>Talaromyces sect. Talaromyces</taxon>
    </lineage>
</organism>
<dbReference type="Pfam" id="PF13489">
    <property type="entry name" value="Methyltransf_23"/>
    <property type="match status" value="1"/>
</dbReference>
<name>A0A093V277_TALMA</name>
<reference evidence="3" key="1">
    <citation type="journal article" date="2014" name="PLoS Genet.">
        <title>Signature Gene Expression Reveals Novel Clues to the Molecular Mechanisms of Dimorphic Transition in Penicillium marneffei.</title>
        <authorList>
            <person name="Yang E."/>
            <person name="Wang G."/>
            <person name="Cai J."/>
            <person name="Woo P.C."/>
            <person name="Lau S.K."/>
            <person name="Yuen K.-Y."/>
            <person name="Chow W.-N."/>
            <person name="Lin X."/>
        </authorList>
    </citation>
    <scope>NUCLEOTIDE SEQUENCE [LARGE SCALE GENOMIC DNA]</scope>
    <source>
        <strain evidence="3">PM1</strain>
    </source>
</reference>
<dbReference type="InterPro" id="IPR029063">
    <property type="entry name" value="SAM-dependent_MTases_sf"/>
</dbReference>
<keyword evidence="2" id="KW-0489">Methyltransferase</keyword>
<accession>A0A093V277</accession>
<evidence type="ECO:0000256" key="1">
    <source>
        <dbReference type="SAM" id="MobiDB-lite"/>
    </source>
</evidence>
<keyword evidence="2" id="KW-0808">Transferase</keyword>
<proteinExistence type="predicted"/>
<dbReference type="SUPFAM" id="SSF53335">
    <property type="entry name" value="S-adenosyl-L-methionine-dependent methyltransferases"/>
    <property type="match status" value="1"/>
</dbReference>
<dbReference type="AlphaFoldDB" id="A0A093V277"/>
<dbReference type="Gene3D" id="3.40.50.150">
    <property type="entry name" value="Vaccinia Virus protein VP39"/>
    <property type="match status" value="1"/>
</dbReference>
<comment type="caution">
    <text evidence="2">The sequence shown here is derived from an EMBL/GenBank/DDBJ whole genome shotgun (WGS) entry which is preliminary data.</text>
</comment>
<reference evidence="2" key="2">
    <citation type="journal article" date="2014" name="PLoS Genet.">
        <title>Signature gene expression reveals novel clues to the molecular mechanisms of dimorphic transition in Penicillium marneffei.</title>
        <authorList>
            <person name="Yang E."/>
            <person name="Wang G."/>
            <person name="Cai J."/>
            <person name="Woo P.C."/>
            <person name="Lau S.K."/>
            <person name="Yuen K.-Y."/>
            <person name="Chow W.-N."/>
            <person name="Lin X."/>
        </authorList>
    </citation>
    <scope>NUCLEOTIDE SEQUENCE</scope>
    <source>
        <strain evidence="2">PM1</strain>
    </source>
</reference>
<feature type="region of interest" description="Disordered" evidence="1">
    <location>
        <begin position="1"/>
        <end position="37"/>
    </location>
</feature>
<dbReference type="EMBL" id="JPOX01000030">
    <property type="protein sequence ID" value="KFX44079.1"/>
    <property type="molecule type" value="Genomic_DNA"/>
</dbReference>
<feature type="compositionally biased region" description="Polar residues" evidence="1">
    <location>
        <begin position="9"/>
        <end position="26"/>
    </location>
</feature>
<dbReference type="GO" id="GO:0032259">
    <property type="term" value="P:methylation"/>
    <property type="evidence" value="ECO:0007669"/>
    <property type="project" value="UniProtKB-KW"/>
</dbReference>
<evidence type="ECO:0000313" key="2">
    <source>
        <dbReference type="EMBL" id="KFX44079.1"/>
    </source>
</evidence>
<protein>
    <submittedName>
        <fullName evidence="2">Phosphoethanolamine N-methyltransferase 2</fullName>
    </submittedName>
</protein>